<dbReference type="AlphaFoldDB" id="A0AA42S570"/>
<name>A0AA42S570_9BURK</name>
<evidence type="ECO:0000313" key="2">
    <source>
        <dbReference type="EMBL" id="MDH0738382.1"/>
    </source>
</evidence>
<dbReference type="PROSITE" id="PS51257">
    <property type="entry name" value="PROKAR_LIPOPROTEIN"/>
    <property type="match status" value="1"/>
</dbReference>
<sequence>MRKGLIGVLIWLGLSAGCNAEPTYSGVSFITYNYTPWNLEPVNLSDASGNEVSSSILAPGGGAGRVSCCYAFKGTDFTVSWSGGDPDLIRKHMFDDKFDEVMFKKETSVHFPATKIPDGDGTLILELHIYPDEHMELALSRNLAGNARIPIVETTRWLYRNHRDELVGYEHPAQLNDVLSKVTKQAWMRYRIEDAEDMRGYMYLYFLVASDFDKDADISAMLKAPNRKPGDFGRAVATLSKDKIAQMKATGAPPGDKNVCDEVQGVVAAAKVHAVGMMGDQACVKD</sequence>
<keyword evidence="1" id="KW-0732">Signal</keyword>
<proteinExistence type="predicted"/>
<gene>
    <name evidence="2" type="ORF">N5D93_21360</name>
</gene>
<dbReference type="EMBL" id="JAOCDZ010000016">
    <property type="protein sequence ID" value="MDH0738382.1"/>
    <property type="molecule type" value="Genomic_DNA"/>
</dbReference>
<evidence type="ECO:0008006" key="4">
    <source>
        <dbReference type="Google" id="ProtNLM"/>
    </source>
</evidence>
<evidence type="ECO:0000313" key="3">
    <source>
        <dbReference type="Proteomes" id="UP001161094"/>
    </source>
</evidence>
<feature type="signal peptide" evidence="1">
    <location>
        <begin position="1"/>
        <end position="20"/>
    </location>
</feature>
<feature type="chain" id="PRO_5041410531" description="DUF3304 domain-containing protein" evidence="1">
    <location>
        <begin position="21"/>
        <end position="286"/>
    </location>
</feature>
<protein>
    <recommendedName>
        <fullName evidence="4">DUF3304 domain-containing protein</fullName>
    </recommendedName>
</protein>
<reference evidence="2" key="1">
    <citation type="submission" date="2022-09" db="EMBL/GenBank/DDBJ databases">
        <title>Intensive care unit water sources are persistently colonized with multi-drug resistant bacteria and are the site of extensive horizontal gene transfer of antibiotic resistance genes.</title>
        <authorList>
            <person name="Diorio-Toth L."/>
        </authorList>
    </citation>
    <scope>NUCLEOTIDE SEQUENCE</scope>
    <source>
        <strain evidence="2">GD03843</strain>
    </source>
</reference>
<accession>A0AA42S570</accession>
<comment type="caution">
    <text evidence="2">The sequence shown here is derived from an EMBL/GenBank/DDBJ whole genome shotgun (WGS) entry which is preliminary data.</text>
</comment>
<dbReference type="RefSeq" id="WP_279996464.1">
    <property type="nucleotide sequence ID" value="NZ_JAOCDZ010000016.1"/>
</dbReference>
<evidence type="ECO:0000256" key="1">
    <source>
        <dbReference type="SAM" id="SignalP"/>
    </source>
</evidence>
<dbReference type="Proteomes" id="UP001161094">
    <property type="component" value="Unassembled WGS sequence"/>
</dbReference>
<organism evidence="2 3">
    <name type="scientific">Achromobacter spanius</name>
    <dbReference type="NCBI Taxonomy" id="217203"/>
    <lineage>
        <taxon>Bacteria</taxon>
        <taxon>Pseudomonadati</taxon>
        <taxon>Pseudomonadota</taxon>
        <taxon>Betaproteobacteria</taxon>
        <taxon>Burkholderiales</taxon>
        <taxon>Alcaligenaceae</taxon>
        <taxon>Achromobacter</taxon>
    </lineage>
</organism>